<evidence type="ECO:0000256" key="1">
    <source>
        <dbReference type="SAM" id="SignalP"/>
    </source>
</evidence>
<dbReference type="Gene3D" id="1.10.1420.10">
    <property type="match status" value="1"/>
</dbReference>
<feature type="chain" id="PRO_5015182232" evidence="1">
    <location>
        <begin position="26"/>
        <end position="597"/>
    </location>
</feature>
<dbReference type="KEGG" id="xba:C7S18_19680"/>
<proteinExistence type="predicted"/>
<reference evidence="2 3" key="1">
    <citation type="submission" date="2018-03" db="EMBL/GenBank/DDBJ databases">
        <title>Ahniella affigens gen. nov., sp. nov., a gammaproteobacterium isolated from sandy soil near a stream.</title>
        <authorList>
            <person name="Ko Y."/>
            <person name="Kim J.-H."/>
        </authorList>
    </citation>
    <scope>NUCLEOTIDE SEQUENCE [LARGE SCALE GENOMIC DNA]</scope>
    <source>
        <strain evidence="2 3">D13</strain>
    </source>
</reference>
<feature type="signal peptide" evidence="1">
    <location>
        <begin position="1"/>
        <end position="25"/>
    </location>
</feature>
<accession>A0A2P1PWM1</accession>
<name>A0A2P1PWM1_9GAMM</name>
<keyword evidence="3" id="KW-1185">Reference proteome</keyword>
<evidence type="ECO:0000313" key="2">
    <source>
        <dbReference type="EMBL" id="AVP99247.1"/>
    </source>
</evidence>
<dbReference type="EMBL" id="CP027860">
    <property type="protein sequence ID" value="AVP99247.1"/>
    <property type="molecule type" value="Genomic_DNA"/>
</dbReference>
<protein>
    <submittedName>
        <fullName evidence="2">Uncharacterized protein</fullName>
    </submittedName>
</protein>
<dbReference type="RefSeq" id="WP_106893167.1">
    <property type="nucleotide sequence ID" value="NZ_CP027860.1"/>
</dbReference>
<sequence>MKRLHVTNQWLLLALLTLSACRSHAQSEGSGNPVVSVRIQPAHAIEPGTPVTIDGVAPLDGQGMVALQITLPDRTSKSLEVAPSANGDYSLNFSGTNQVGTYQVHATSPGGKLKGNADFEVAVQEPLDDIDEAQTEADAVAEVLDDLVTDLDAELKKVPDSPDRDELLTKWTAAKPRLQQAVRELRDVRKLTQPFTDAAKTYPALKPALKPLAKELANWQTKSAKERARIVNELAQSRRAGVTCEQLERVTEGFNFASALFNLAGGPVAAVKAVAFDYLASKGAALASRLGTKYGFPANEAGKIALSVGEAEIKSAWNLKLVPPQVAAKEAIKSGALGLAFDLGSFVAQRQFAKYCERLAGRFTGGMHAEFRAQDGQVWWAYTIEFEGRLDLRYAKGTTYGQAVAVKGDFLGQATKFTLSEDALRIGWPGLTKGAILYKRAVLPQPEILNLLTGTPVNPNSTLQEEKPIEVEGKAAAVFVKPYSFFVPVEGEIVDGVLSLRRQPATRDYDAVARVVYVVVSPLAAMLGPQFTTFELPYKNGGFFIERAFGDDGIRAAVKKTSKGFVVDETFRHEKGNGTANGTYKLTLKLCNPEGSC</sequence>
<organism evidence="2 3">
    <name type="scientific">Ahniella affigens</name>
    <dbReference type="NCBI Taxonomy" id="2021234"/>
    <lineage>
        <taxon>Bacteria</taxon>
        <taxon>Pseudomonadati</taxon>
        <taxon>Pseudomonadota</taxon>
        <taxon>Gammaproteobacteria</taxon>
        <taxon>Lysobacterales</taxon>
        <taxon>Rhodanobacteraceae</taxon>
        <taxon>Ahniella</taxon>
    </lineage>
</organism>
<reference evidence="2 3" key="2">
    <citation type="submission" date="2018-03" db="EMBL/GenBank/DDBJ databases">
        <authorList>
            <person name="Keele B.F."/>
        </authorList>
    </citation>
    <scope>NUCLEOTIDE SEQUENCE [LARGE SCALE GENOMIC DNA]</scope>
    <source>
        <strain evidence="2 3">D13</strain>
    </source>
</reference>
<keyword evidence="1" id="KW-0732">Signal</keyword>
<dbReference type="Proteomes" id="UP000241074">
    <property type="component" value="Chromosome"/>
</dbReference>
<dbReference type="OrthoDB" id="9429357at2"/>
<dbReference type="PROSITE" id="PS51257">
    <property type="entry name" value="PROKAR_LIPOPROTEIN"/>
    <property type="match status" value="1"/>
</dbReference>
<evidence type="ECO:0000313" key="3">
    <source>
        <dbReference type="Proteomes" id="UP000241074"/>
    </source>
</evidence>
<dbReference type="AlphaFoldDB" id="A0A2P1PWM1"/>
<gene>
    <name evidence="2" type="ORF">C7S18_19680</name>
</gene>